<proteinExistence type="predicted"/>
<keyword evidence="2" id="KW-1185">Reference proteome</keyword>
<dbReference type="OrthoDB" id="10584215at2759"/>
<evidence type="ECO:0000313" key="1">
    <source>
        <dbReference type="EMBL" id="KII71734.1"/>
    </source>
</evidence>
<sequence>MDENNTTQSERVKLQKKVEEIIHVRFRQNHVRIGLQQKFIESLQGLNKDIIKESADLKNDEENQYRMILESLDRFDTKWNTFKNNVDRNLKIFENLSQQTPSDIFSYLKDLQCQLEDELETLRLFYSNFQLVEEDYRLIFEKSAPLKEYLRIINQINKINQSLSSLSKNSYTTFGEKVQNQIKILREKCLAKISLVVKSQLENNDIFKLYADPAFKESIDLIKPNSSLMKNSLLGYLSYRRSYLSRIYHQKFTNQKYRQTLYKMPIDVTTNIENFVTFAFENTVNEFHEVEKLVSMISLDYG</sequence>
<name>A0A0C2J1K4_THEKT</name>
<reference evidence="1 2" key="1">
    <citation type="journal article" date="2014" name="Genome Biol. Evol.">
        <title>The genome of the myxosporean Thelohanellus kitauei shows adaptations to nutrient acquisition within its fish host.</title>
        <authorList>
            <person name="Yang Y."/>
            <person name="Xiong J."/>
            <person name="Zhou Z."/>
            <person name="Huo F."/>
            <person name="Miao W."/>
            <person name="Ran C."/>
            <person name="Liu Y."/>
            <person name="Zhang J."/>
            <person name="Feng J."/>
            <person name="Wang M."/>
            <person name="Wang M."/>
            <person name="Wang L."/>
            <person name="Yao B."/>
        </authorList>
    </citation>
    <scope>NUCLEOTIDE SEQUENCE [LARGE SCALE GENOMIC DNA]</scope>
    <source>
        <strain evidence="1">Wuqing</strain>
    </source>
</reference>
<dbReference type="AlphaFoldDB" id="A0A0C2J1K4"/>
<dbReference type="Proteomes" id="UP000031668">
    <property type="component" value="Unassembled WGS sequence"/>
</dbReference>
<organism evidence="1 2">
    <name type="scientific">Thelohanellus kitauei</name>
    <name type="common">Myxosporean</name>
    <dbReference type="NCBI Taxonomy" id="669202"/>
    <lineage>
        <taxon>Eukaryota</taxon>
        <taxon>Metazoa</taxon>
        <taxon>Cnidaria</taxon>
        <taxon>Myxozoa</taxon>
        <taxon>Myxosporea</taxon>
        <taxon>Bivalvulida</taxon>
        <taxon>Platysporina</taxon>
        <taxon>Myxobolidae</taxon>
        <taxon>Thelohanellus</taxon>
    </lineage>
</organism>
<dbReference type="EMBL" id="JWZT01001639">
    <property type="protein sequence ID" value="KII71734.1"/>
    <property type="molecule type" value="Genomic_DNA"/>
</dbReference>
<gene>
    <name evidence="1" type="ORF">RF11_13200</name>
</gene>
<protein>
    <submittedName>
        <fullName evidence="1">Uncharacterized protein</fullName>
    </submittedName>
</protein>
<evidence type="ECO:0000313" key="2">
    <source>
        <dbReference type="Proteomes" id="UP000031668"/>
    </source>
</evidence>
<comment type="caution">
    <text evidence="1">The sequence shown here is derived from an EMBL/GenBank/DDBJ whole genome shotgun (WGS) entry which is preliminary data.</text>
</comment>
<accession>A0A0C2J1K4</accession>